<evidence type="ECO:0000256" key="1">
    <source>
        <dbReference type="SAM" id="SignalP"/>
    </source>
</evidence>
<reference evidence="2 3" key="1">
    <citation type="submission" date="2018-12" db="EMBL/GenBank/DDBJ databases">
        <title>Marinifilum JC070 sp. nov., a marine bacterium isolated from Yongle Blue Hole in the South China Sea.</title>
        <authorList>
            <person name="Fu T."/>
        </authorList>
    </citation>
    <scope>NUCLEOTIDE SEQUENCE [LARGE SCALE GENOMIC DNA]</scope>
    <source>
        <strain evidence="2 3">JC070</strain>
    </source>
</reference>
<accession>A0ABX1WQY1</accession>
<evidence type="ECO:0000313" key="2">
    <source>
        <dbReference type="EMBL" id="NOU58498.1"/>
    </source>
</evidence>
<organism evidence="2 3">
    <name type="scientific">Marinifilum caeruleilacunae</name>
    <dbReference type="NCBI Taxonomy" id="2499076"/>
    <lineage>
        <taxon>Bacteria</taxon>
        <taxon>Pseudomonadati</taxon>
        <taxon>Bacteroidota</taxon>
        <taxon>Bacteroidia</taxon>
        <taxon>Marinilabiliales</taxon>
        <taxon>Marinifilaceae</taxon>
    </lineage>
</organism>
<protein>
    <submittedName>
        <fullName evidence="2">Uncharacterized protein</fullName>
    </submittedName>
</protein>
<keyword evidence="1" id="KW-0732">Signal</keyword>
<feature type="signal peptide" evidence="1">
    <location>
        <begin position="1"/>
        <end position="20"/>
    </location>
</feature>
<proteinExistence type="predicted"/>
<name>A0ABX1WQY1_9BACT</name>
<dbReference type="EMBL" id="RZNH01000002">
    <property type="protein sequence ID" value="NOU58498.1"/>
    <property type="molecule type" value="Genomic_DNA"/>
</dbReference>
<dbReference type="RefSeq" id="WP_171593767.1">
    <property type="nucleotide sequence ID" value="NZ_RZNH01000002.1"/>
</dbReference>
<keyword evidence="3" id="KW-1185">Reference proteome</keyword>
<dbReference type="Proteomes" id="UP000732105">
    <property type="component" value="Unassembled WGS sequence"/>
</dbReference>
<evidence type="ECO:0000313" key="3">
    <source>
        <dbReference type="Proteomes" id="UP000732105"/>
    </source>
</evidence>
<comment type="caution">
    <text evidence="2">The sequence shown here is derived from an EMBL/GenBank/DDBJ whole genome shotgun (WGS) entry which is preliminary data.</text>
</comment>
<gene>
    <name evidence="2" type="ORF">ELS83_01620</name>
</gene>
<feature type="chain" id="PRO_5045618268" evidence="1">
    <location>
        <begin position="21"/>
        <end position="193"/>
    </location>
</feature>
<sequence>MKDFKLIVIFFFISLGYAKAQQNDINVIYGDHHLFTVATPTNWVNDKKAAGTIGLTNFFYCIDDQSKSVKSYMFANGIDKGNPQDSLRTFVDGDIVAFKEKYPNAKITKFEIGHTPPIIGAIALSYTNLHDRFKEEVVYLETEMTFIVLTFSANNENDYQKYSTVFDSEFIGSFQFLGNDPSPFLEWQKKNQK</sequence>